<organism evidence="5 6">
    <name type="scientific">Stylosanthes scabra</name>
    <dbReference type="NCBI Taxonomy" id="79078"/>
    <lineage>
        <taxon>Eukaryota</taxon>
        <taxon>Viridiplantae</taxon>
        <taxon>Streptophyta</taxon>
        <taxon>Embryophyta</taxon>
        <taxon>Tracheophyta</taxon>
        <taxon>Spermatophyta</taxon>
        <taxon>Magnoliopsida</taxon>
        <taxon>eudicotyledons</taxon>
        <taxon>Gunneridae</taxon>
        <taxon>Pentapetalae</taxon>
        <taxon>rosids</taxon>
        <taxon>fabids</taxon>
        <taxon>Fabales</taxon>
        <taxon>Fabaceae</taxon>
        <taxon>Papilionoideae</taxon>
        <taxon>50 kb inversion clade</taxon>
        <taxon>dalbergioids sensu lato</taxon>
        <taxon>Dalbergieae</taxon>
        <taxon>Pterocarpus clade</taxon>
        <taxon>Stylosanthes</taxon>
    </lineage>
</organism>
<keyword evidence="6" id="KW-1185">Reference proteome</keyword>
<dbReference type="Gene3D" id="1.20.120.20">
    <property type="entry name" value="Apolipoprotein"/>
    <property type="match status" value="1"/>
</dbReference>
<dbReference type="PANTHER" id="PTHR34360">
    <property type="entry name" value="OS08G0519400 PROTEIN"/>
    <property type="match status" value="1"/>
</dbReference>
<evidence type="ECO:0000256" key="3">
    <source>
        <dbReference type="SAM" id="Phobius"/>
    </source>
</evidence>
<accession>A0ABU6XDL4</accession>
<feature type="coiled-coil region" evidence="1">
    <location>
        <begin position="42"/>
        <end position="196"/>
    </location>
</feature>
<comment type="caution">
    <text evidence="5">The sequence shown here is derived from an EMBL/GenBank/DDBJ whole genome shotgun (WGS) entry which is preliminary data.</text>
</comment>
<dbReference type="PANTHER" id="PTHR34360:SF1">
    <property type="entry name" value="OS08G0519400 PROTEIN"/>
    <property type="match status" value="1"/>
</dbReference>
<dbReference type="Gene3D" id="1.10.287.1490">
    <property type="match status" value="1"/>
</dbReference>
<proteinExistence type="predicted"/>
<protein>
    <submittedName>
        <fullName evidence="5">Uncharacterized protein</fullName>
    </submittedName>
</protein>
<dbReference type="EMBL" id="JASCZI010211706">
    <property type="protein sequence ID" value="MED6196072.1"/>
    <property type="molecule type" value="Genomic_DNA"/>
</dbReference>
<feature type="transmembrane region" description="Helical" evidence="3">
    <location>
        <begin position="398"/>
        <end position="416"/>
    </location>
</feature>
<keyword evidence="4" id="KW-0732">Signal</keyword>
<reference evidence="5 6" key="1">
    <citation type="journal article" date="2023" name="Plants (Basel)">
        <title>Bridging the Gap: Combining Genomics and Transcriptomics Approaches to Understand Stylosanthes scabra, an Orphan Legume from the Brazilian Caatinga.</title>
        <authorList>
            <person name="Ferreira-Neto J.R.C."/>
            <person name="da Silva M.D."/>
            <person name="Binneck E."/>
            <person name="de Melo N.F."/>
            <person name="da Silva R.H."/>
            <person name="de Melo A.L.T.M."/>
            <person name="Pandolfi V."/>
            <person name="Bustamante F.O."/>
            <person name="Brasileiro-Vidal A.C."/>
            <person name="Benko-Iseppon A.M."/>
        </authorList>
    </citation>
    <scope>NUCLEOTIDE SEQUENCE [LARGE SCALE GENOMIC DNA]</scope>
    <source>
        <tissue evidence="5">Leaves</tissue>
    </source>
</reference>
<evidence type="ECO:0000256" key="1">
    <source>
        <dbReference type="SAM" id="Coils"/>
    </source>
</evidence>
<gene>
    <name evidence="5" type="ORF">PIB30_043846</name>
</gene>
<evidence type="ECO:0000313" key="5">
    <source>
        <dbReference type="EMBL" id="MED6196072.1"/>
    </source>
</evidence>
<name>A0ABU6XDL4_9FABA</name>
<dbReference type="SUPFAM" id="SSF58113">
    <property type="entry name" value="Apolipoprotein A-I"/>
    <property type="match status" value="1"/>
</dbReference>
<evidence type="ECO:0000256" key="2">
    <source>
        <dbReference type="SAM" id="MobiDB-lite"/>
    </source>
</evidence>
<feature type="region of interest" description="Disordered" evidence="2">
    <location>
        <begin position="423"/>
        <end position="450"/>
    </location>
</feature>
<keyword evidence="3" id="KW-0812">Transmembrane</keyword>
<feature type="signal peptide" evidence="4">
    <location>
        <begin position="1"/>
        <end position="23"/>
    </location>
</feature>
<dbReference type="Proteomes" id="UP001341840">
    <property type="component" value="Unassembled WGS sequence"/>
</dbReference>
<evidence type="ECO:0000256" key="4">
    <source>
        <dbReference type="SAM" id="SignalP"/>
    </source>
</evidence>
<keyword evidence="1" id="KW-0175">Coiled coil</keyword>
<keyword evidence="3" id="KW-1133">Transmembrane helix</keyword>
<sequence>MAPVKNYFFLFFFFAFSVTLISTIVNADAAAADDVSADRGPAAAAAAQLDQLNSKIRQLESKISEKSNELKKKDEIIAEKEKVIRERLNTIESLKNEVASLQKKGSLDAEEQVGKAHARAGELQKQVDKLKSELKTKNKEKLTWETKIAEAEKTIRELDSKLADIQRTNEEQKTKIRKTERALKVAEEEMLKAKFEATSKARELSEVHNYWLPPWLAAHYVQTRSLVQTHWDKHGKPTWNVIAQKAQEKKEQAGKWAEPHVETIKTKWIPAVKEHWSGLKTNAEPHVQLLTTKAIEVYEASKNAIAPHTSKAKEFVDPYYQEAKRLSKPYIDQVAVAAKPHVDKAQELLKPYTKHVVHAYGRFMDSATTYHTQVQATVQETLKKHDLTRPLATKELEWFAASALLALPVILLARVLSAPFCKKAKKPARSGNTQQARRKAKRGHPDHPDK</sequence>
<evidence type="ECO:0000313" key="6">
    <source>
        <dbReference type="Proteomes" id="UP001341840"/>
    </source>
</evidence>
<feature type="chain" id="PRO_5046197718" evidence="4">
    <location>
        <begin position="24"/>
        <end position="450"/>
    </location>
</feature>
<keyword evidence="3" id="KW-0472">Membrane</keyword>